<evidence type="ECO:0000256" key="7">
    <source>
        <dbReference type="ARBA" id="ARBA00023053"/>
    </source>
</evidence>
<evidence type="ECO:0000256" key="5">
    <source>
        <dbReference type="ARBA" id="ARBA00022692"/>
    </source>
</evidence>
<dbReference type="EMBL" id="KZ354374">
    <property type="protein sequence ID" value="PIO61022.1"/>
    <property type="molecule type" value="Genomic_DNA"/>
</dbReference>
<evidence type="ECO:0000256" key="6">
    <source>
        <dbReference type="ARBA" id="ARBA00022989"/>
    </source>
</evidence>
<keyword evidence="10" id="KW-0325">Glycoprotein</keyword>
<evidence type="ECO:0000256" key="3">
    <source>
        <dbReference type="ARBA" id="ARBA00022448"/>
    </source>
</evidence>
<keyword evidence="3 13" id="KW-0813">Transport</keyword>
<sequence>ELMDNEYDRDQRAWEALVLEAAKLGEEKLIPALYTFEDLITDCTFSGKKCSARRPHLWREISFRRRERLVQELPSSRKEYIQPLTTTELTSAWAIKRPSRSFRAFQTKTQRLKSPYPGRCVDGEPDATNFYKSLRGDQSSSTPNICPLDDCSCGPPCSEISYLTTASVSKFPAEGYFVATDPVESVDQHLCRNWYEENALLLQVFFETLKYESYTEIPSYGISAVLNDLGGQAGLWLGLSVISVIEDQHLCRDWYEENALLLQVFFETLKYESYTEIPSYGISAVLNDLGGQAGLWLGLSVISVIEVGYLYHLNNIPKSKVGPRIRRYPGDI</sequence>
<comment type="subcellular location">
    <subcellularLocation>
        <location evidence="1">Membrane</location>
        <topology evidence="1">Multi-pass membrane protein</topology>
    </subcellularLocation>
</comment>
<evidence type="ECO:0000256" key="4">
    <source>
        <dbReference type="ARBA" id="ARBA00022461"/>
    </source>
</evidence>
<evidence type="ECO:0000256" key="9">
    <source>
        <dbReference type="ARBA" id="ARBA00023136"/>
    </source>
</evidence>
<evidence type="ECO:0000256" key="13">
    <source>
        <dbReference type="RuleBase" id="RU000679"/>
    </source>
</evidence>
<dbReference type="Proteomes" id="UP000230423">
    <property type="component" value="Unassembled WGS sequence"/>
</dbReference>
<evidence type="ECO:0000256" key="1">
    <source>
        <dbReference type="ARBA" id="ARBA00004141"/>
    </source>
</evidence>
<dbReference type="OrthoDB" id="5860923at2759"/>
<dbReference type="PANTHER" id="PTHR11690">
    <property type="entry name" value="AMILORIDE-SENSITIVE SODIUM CHANNEL-RELATED"/>
    <property type="match status" value="1"/>
</dbReference>
<protein>
    <submittedName>
        <fullName evidence="14">Amiloride-sensitive sodium channel</fullName>
    </submittedName>
</protein>
<keyword evidence="12 13" id="KW-0407">Ion channel</keyword>
<evidence type="ECO:0000256" key="2">
    <source>
        <dbReference type="ARBA" id="ARBA00007193"/>
    </source>
</evidence>
<evidence type="ECO:0000256" key="8">
    <source>
        <dbReference type="ARBA" id="ARBA00023065"/>
    </source>
</evidence>
<organism evidence="14 15">
    <name type="scientific">Teladorsagia circumcincta</name>
    <name type="common">Brown stomach worm</name>
    <name type="synonym">Ostertagia circumcincta</name>
    <dbReference type="NCBI Taxonomy" id="45464"/>
    <lineage>
        <taxon>Eukaryota</taxon>
        <taxon>Metazoa</taxon>
        <taxon>Ecdysozoa</taxon>
        <taxon>Nematoda</taxon>
        <taxon>Chromadorea</taxon>
        <taxon>Rhabditida</taxon>
        <taxon>Rhabditina</taxon>
        <taxon>Rhabditomorpha</taxon>
        <taxon>Strongyloidea</taxon>
        <taxon>Trichostrongylidae</taxon>
        <taxon>Teladorsagia</taxon>
    </lineage>
</organism>
<dbReference type="PANTHER" id="PTHR11690:SF269">
    <property type="entry name" value="DEGENERIN-LIKE PROTEIN ASIC-2"/>
    <property type="match status" value="1"/>
</dbReference>
<dbReference type="GO" id="GO:0005886">
    <property type="term" value="C:plasma membrane"/>
    <property type="evidence" value="ECO:0007669"/>
    <property type="project" value="TreeGrafter"/>
</dbReference>
<dbReference type="AlphaFoldDB" id="A0A2G9TU74"/>
<keyword evidence="6" id="KW-1133">Transmembrane helix</keyword>
<gene>
    <name evidence="14" type="ORF">TELCIR_17469</name>
</gene>
<name>A0A2G9TU74_TELCI</name>
<evidence type="ECO:0000313" key="15">
    <source>
        <dbReference type="Proteomes" id="UP000230423"/>
    </source>
</evidence>
<accession>A0A2G9TU74</accession>
<keyword evidence="9" id="KW-0472">Membrane</keyword>
<evidence type="ECO:0000313" key="14">
    <source>
        <dbReference type="EMBL" id="PIO61022.1"/>
    </source>
</evidence>
<comment type="similarity">
    <text evidence="2 13">Belongs to the amiloride-sensitive sodium channel (TC 1.A.6) family.</text>
</comment>
<evidence type="ECO:0000256" key="12">
    <source>
        <dbReference type="ARBA" id="ARBA00023303"/>
    </source>
</evidence>
<evidence type="ECO:0000256" key="10">
    <source>
        <dbReference type="ARBA" id="ARBA00023180"/>
    </source>
</evidence>
<reference evidence="14 15" key="1">
    <citation type="submission" date="2015-09" db="EMBL/GenBank/DDBJ databases">
        <title>Draft genome of the parasitic nematode Teladorsagia circumcincta isolate WARC Sus (inbred).</title>
        <authorList>
            <person name="Mitreva M."/>
        </authorList>
    </citation>
    <scope>NUCLEOTIDE SEQUENCE [LARGE SCALE GENOMIC DNA]</scope>
    <source>
        <strain evidence="14 15">S</strain>
    </source>
</reference>
<keyword evidence="4 13" id="KW-0894">Sodium channel</keyword>
<dbReference type="GO" id="GO:0015280">
    <property type="term" value="F:ligand-gated sodium channel activity"/>
    <property type="evidence" value="ECO:0007669"/>
    <property type="project" value="TreeGrafter"/>
</dbReference>
<evidence type="ECO:0000256" key="11">
    <source>
        <dbReference type="ARBA" id="ARBA00023201"/>
    </source>
</evidence>
<keyword evidence="7" id="KW-0915">Sodium</keyword>
<keyword evidence="5 13" id="KW-0812">Transmembrane</keyword>
<keyword evidence="8 13" id="KW-0406">Ion transport</keyword>
<feature type="non-terminal residue" evidence="14">
    <location>
        <position position="1"/>
    </location>
</feature>
<keyword evidence="15" id="KW-1185">Reference proteome</keyword>
<dbReference type="Pfam" id="PF00858">
    <property type="entry name" value="ASC"/>
    <property type="match status" value="2"/>
</dbReference>
<proteinExistence type="inferred from homology"/>
<dbReference type="PRINTS" id="PR01078">
    <property type="entry name" value="AMINACHANNEL"/>
</dbReference>
<dbReference type="InterPro" id="IPR001873">
    <property type="entry name" value="ENaC"/>
</dbReference>
<keyword evidence="11 13" id="KW-0739">Sodium transport</keyword>
<dbReference type="Gene3D" id="1.10.287.770">
    <property type="entry name" value="YojJ-like"/>
    <property type="match status" value="2"/>
</dbReference>